<dbReference type="GO" id="GO:0003824">
    <property type="term" value="F:catalytic activity"/>
    <property type="evidence" value="ECO:0007669"/>
    <property type="project" value="InterPro"/>
</dbReference>
<proteinExistence type="inferred from homology"/>
<gene>
    <name evidence="4" type="ORF">METZ01_LOCUS396355</name>
</gene>
<dbReference type="AlphaFoldDB" id="A0A382VC85"/>
<keyword evidence="2" id="KW-0119">Carbohydrate metabolism</keyword>
<sequence>LSLLRTPEYNLFEMKIDWLTEQSRGDLFFNIEIFHDQNLVDEFSADGSRDYRGGNAAFVHHGNQGLTYTEVFYGQNPQETSGFDEILEVHEATDIPGNFHMSGTLMPAAEWHNPEFNDWLESGVDEGYVAMLTSALGQHMMPFVQNDMNDWSVSVETDMVEYRYGYTPKVAWIPERVWLSPGVYPDAGVIDWLGDNWQQHGVEAVILDDYIHLAGADNKKIHWINNDDGINLRVIPIDNDFVGMMHYDADNAKNHISSTGQYGVTIYGTDWEVAAEMNEHHDTSFL</sequence>
<dbReference type="Pfam" id="PF03065">
    <property type="entry name" value="Glyco_hydro_57"/>
    <property type="match status" value="1"/>
</dbReference>
<organism evidence="4">
    <name type="scientific">marine metagenome</name>
    <dbReference type="NCBI Taxonomy" id="408172"/>
    <lineage>
        <taxon>unclassified sequences</taxon>
        <taxon>metagenomes</taxon>
        <taxon>ecological metagenomes</taxon>
    </lineage>
</organism>
<evidence type="ECO:0000259" key="3">
    <source>
        <dbReference type="Pfam" id="PF03065"/>
    </source>
</evidence>
<feature type="non-terminal residue" evidence="4">
    <location>
        <position position="286"/>
    </location>
</feature>
<feature type="domain" description="Glycoside hydrolase family 57 N-terminal" evidence="3">
    <location>
        <begin position="86"/>
        <end position="247"/>
    </location>
</feature>
<dbReference type="Gene3D" id="3.20.110.20">
    <property type="match status" value="1"/>
</dbReference>
<accession>A0A382VC85</accession>
<dbReference type="SUPFAM" id="SSF88713">
    <property type="entry name" value="Glycoside hydrolase/deacetylase"/>
    <property type="match status" value="1"/>
</dbReference>
<name>A0A382VC85_9ZZZZ</name>
<evidence type="ECO:0000313" key="4">
    <source>
        <dbReference type="EMBL" id="SVD43501.1"/>
    </source>
</evidence>
<reference evidence="4" key="1">
    <citation type="submission" date="2018-05" db="EMBL/GenBank/DDBJ databases">
        <authorList>
            <person name="Lanie J.A."/>
            <person name="Ng W.-L."/>
            <person name="Kazmierczak K.M."/>
            <person name="Andrzejewski T.M."/>
            <person name="Davidsen T.M."/>
            <person name="Wayne K.J."/>
            <person name="Tettelin H."/>
            <person name="Glass J.I."/>
            <person name="Rusch D."/>
            <person name="Podicherti R."/>
            <person name="Tsui H.-C.T."/>
            <person name="Winkler M.E."/>
        </authorList>
    </citation>
    <scope>NUCLEOTIDE SEQUENCE</scope>
</reference>
<dbReference type="InterPro" id="IPR011330">
    <property type="entry name" value="Glyco_hydro/deAcase_b/a-brl"/>
</dbReference>
<evidence type="ECO:0000256" key="1">
    <source>
        <dbReference type="ARBA" id="ARBA00006821"/>
    </source>
</evidence>
<comment type="similarity">
    <text evidence="1">Belongs to the glycosyl hydrolase 57 family.</text>
</comment>
<protein>
    <recommendedName>
        <fullName evidence="3">Glycoside hydrolase family 57 N-terminal domain-containing protein</fullName>
    </recommendedName>
</protein>
<dbReference type="GO" id="GO:0005975">
    <property type="term" value="P:carbohydrate metabolic process"/>
    <property type="evidence" value="ECO:0007669"/>
    <property type="project" value="InterPro"/>
</dbReference>
<dbReference type="EMBL" id="UINC01150453">
    <property type="protein sequence ID" value="SVD43501.1"/>
    <property type="molecule type" value="Genomic_DNA"/>
</dbReference>
<dbReference type="InterPro" id="IPR004300">
    <property type="entry name" value="Glyco_hydro_57_N"/>
</dbReference>
<feature type="non-terminal residue" evidence="4">
    <location>
        <position position="1"/>
    </location>
</feature>
<evidence type="ECO:0000256" key="2">
    <source>
        <dbReference type="ARBA" id="ARBA00023277"/>
    </source>
</evidence>